<evidence type="ECO:0000313" key="9">
    <source>
        <dbReference type="Proteomes" id="UP001158986"/>
    </source>
</evidence>
<dbReference type="PANTHER" id="PTHR12595">
    <property type="entry name" value="POS9-ACTIVATING FACTOR FAP7-RELATED"/>
    <property type="match status" value="1"/>
</dbReference>
<feature type="binding site" evidence="7">
    <location>
        <position position="26"/>
    </location>
    <ligand>
        <name>ATP</name>
        <dbReference type="ChEBI" id="CHEBI:30616"/>
    </ligand>
</feature>
<keyword evidence="9" id="KW-1185">Reference proteome</keyword>
<comment type="catalytic activity">
    <reaction evidence="7">
        <text>ATP + H2O = ADP + phosphate + H(+)</text>
        <dbReference type="Rhea" id="RHEA:13065"/>
        <dbReference type="ChEBI" id="CHEBI:15377"/>
        <dbReference type="ChEBI" id="CHEBI:15378"/>
        <dbReference type="ChEBI" id="CHEBI:30616"/>
        <dbReference type="ChEBI" id="CHEBI:43474"/>
        <dbReference type="ChEBI" id="CHEBI:456216"/>
    </reaction>
</comment>
<name>A0ABN8D6X3_9STRA</name>
<evidence type="ECO:0000256" key="5">
    <source>
        <dbReference type="ARBA" id="ARBA00022777"/>
    </source>
</evidence>
<keyword evidence="7" id="KW-0963">Cytoplasm</keyword>
<accession>A0ABN8D6X3</accession>
<feature type="region of interest" description="NMPbind" evidence="7">
    <location>
        <begin position="45"/>
        <end position="68"/>
    </location>
</feature>
<dbReference type="HAMAP" id="MF_00039">
    <property type="entry name" value="Adenylate_kinase_AK6"/>
    <property type="match status" value="1"/>
</dbReference>
<comment type="subunit">
    <text evidence="7">Interacts with small ribosomal subunit protein uS11. Not a structural component of 43S pre-ribosomes, but transiently interacts with them by binding to uS11.</text>
</comment>
<keyword evidence="7" id="KW-0539">Nucleus</keyword>
<evidence type="ECO:0000256" key="6">
    <source>
        <dbReference type="ARBA" id="ARBA00022840"/>
    </source>
</evidence>
<dbReference type="Proteomes" id="UP001158986">
    <property type="component" value="Unassembled WGS sequence"/>
</dbReference>
<dbReference type="SUPFAM" id="SSF52540">
    <property type="entry name" value="P-loop containing nucleoside triphosphate hydrolases"/>
    <property type="match status" value="1"/>
</dbReference>
<evidence type="ECO:0000313" key="8">
    <source>
        <dbReference type="EMBL" id="CAH0519851.1"/>
    </source>
</evidence>
<keyword evidence="1 7" id="KW-0690">Ribosome biogenesis</keyword>
<dbReference type="EC" id="2.7.4.3" evidence="7"/>
<proteinExistence type="inferred from homology"/>
<dbReference type="PANTHER" id="PTHR12595:SF0">
    <property type="entry name" value="ADENYLATE KINASE ISOENZYME 6"/>
    <property type="match status" value="1"/>
</dbReference>
<feature type="binding site" evidence="7">
    <location>
        <position position="28"/>
    </location>
    <ligand>
        <name>ATP</name>
        <dbReference type="ChEBI" id="CHEBI:30616"/>
    </ligand>
</feature>
<feature type="binding site" evidence="7">
    <location>
        <position position="29"/>
    </location>
    <ligand>
        <name>ATP</name>
        <dbReference type="ChEBI" id="CHEBI:30616"/>
    </ligand>
</feature>
<evidence type="ECO:0000256" key="2">
    <source>
        <dbReference type="ARBA" id="ARBA00022552"/>
    </source>
</evidence>
<comment type="catalytic activity">
    <reaction evidence="7">
        <text>AMP + ATP = 2 ADP</text>
        <dbReference type="Rhea" id="RHEA:12973"/>
        <dbReference type="ChEBI" id="CHEBI:30616"/>
        <dbReference type="ChEBI" id="CHEBI:456215"/>
        <dbReference type="ChEBI" id="CHEBI:456216"/>
        <dbReference type="EC" id="2.7.4.3"/>
    </reaction>
</comment>
<comment type="caution">
    <text evidence="8">The sequence shown here is derived from an EMBL/GenBank/DDBJ whole genome shotgun (WGS) entry which is preliminary data.</text>
</comment>
<protein>
    <recommendedName>
        <fullName evidence="7">Adenylate kinase isoenzyme 6 homolog</fullName>
        <shortName evidence="7">AK6</shortName>
        <ecNumber evidence="7">2.7.4.3</ecNumber>
    </recommendedName>
    <alternativeName>
        <fullName evidence="7">Dual activity adenylate kinase/ATPase</fullName>
        <shortName evidence="7">AK/ATPase</shortName>
    </alternativeName>
</protein>
<dbReference type="InterPro" id="IPR027417">
    <property type="entry name" value="P-loop_NTPase"/>
</dbReference>
<feature type="binding site" evidence="7">
    <location>
        <position position="24"/>
    </location>
    <ligand>
        <name>ATP</name>
        <dbReference type="ChEBI" id="CHEBI:30616"/>
    </ligand>
</feature>
<dbReference type="InterPro" id="IPR020618">
    <property type="entry name" value="Adenyl_kinase_AK6"/>
</dbReference>
<reference evidence="8 9" key="1">
    <citation type="submission" date="2021-11" db="EMBL/GenBank/DDBJ databases">
        <authorList>
            <person name="Islam A."/>
            <person name="Islam S."/>
            <person name="Flora M.S."/>
            <person name="Rahman M."/>
            <person name="Ziaur R.M."/>
            <person name="Epstein J.H."/>
            <person name="Hassan M."/>
            <person name="Klassen M."/>
            <person name="Woodard K."/>
            <person name="Webb A."/>
            <person name="Webby R.J."/>
            <person name="El Zowalaty M.E."/>
        </authorList>
    </citation>
    <scope>NUCLEOTIDE SEQUENCE [LARGE SCALE GENOMIC DNA]</scope>
    <source>
        <strain evidence="8">Pbs1</strain>
    </source>
</reference>
<feature type="binding site" evidence="7">
    <location>
        <position position="121"/>
    </location>
    <ligand>
        <name>ATP</name>
        <dbReference type="ChEBI" id="CHEBI:30616"/>
    </ligand>
</feature>
<feature type="region of interest" description="LID" evidence="7">
    <location>
        <begin position="120"/>
        <end position="130"/>
    </location>
</feature>
<feature type="binding site" evidence="7">
    <location>
        <position position="27"/>
    </location>
    <ligand>
        <name>ATP</name>
        <dbReference type="ChEBI" id="CHEBI:30616"/>
    </ligand>
</feature>
<keyword evidence="6 7" id="KW-0067">ATP-binding</keyword>
<comment type="function">
    <text evidence="7">Broad-specificity nucleoside monophosphate (NMP) kinase that catalyzes the reversible transfer of the terminal phosphate group between nucleoside triphosphates and monophosphates. Has also ATPase activity. Involved in the late cytoplasmic maturation steps of the 40S ribosomal particles, specifically 18S rRNA maturation. While NMP activity is not required for ribosome maturation, ATPase activity is. Associates transiently with small ribosomal subunit protein uS11. ATP hydrolysis breaks the interaction with uS11. May temporarily remove uS11 from the ribosome to enable a conformational change of the ribosomal RNA that is needed for the final maturation step of the small ribosomal subunit. Its NMP activity may have a role in nuclear energy homeostasis.</text>
</comment>
<dbReference type="Pfam" id="PF13238">
    <property type="entry name" value="AAA_18"/>
    <property type="match status" value="1"/>
</dbReference>
<comment type="caution">
    <text evidence="7">Lacks conserved residue(s) required for the propagation of feature annotation.</text>
</comment>
<keyword evidence="5 7" id="KW-0418">Kinase</keyword>
<evidence type="ECO:0000256" key="1">
    <source>
        <dbReference type="ARBA" id="ARBA00022517"/>
    </source>
</evidence>
<keyword evidence="3 7" id="KW-0808">Transferase</keyword>
<comment type="similarity">
    <text evidence="7">Belongs to the adenylate kinase family. AK6 subfamily.</text>
</comment>
<evidence type="ECO:0000256" key="3">
    <source>
        <dbReference type="ARBA" id="ARBA00022679"/>
    </source>
</evidence>
<comment type="subcellular location">
    <subcellularLocation>
        <location evidence="7">Cytoplasm</location>
    </subcellularLocation>
    <subcellularLocation>
        <location evidence="7">Nucleus</location>
    </subcellularLocation>
</comment>
<evidence type="ECO:0000256" key="4">
    <source>
        <dbReference type="ARBA" id="ARBA00022741"/>
    </source>
</evidence>
<keyword evidence="4 7" id="KW-0547">Nucleotide-binding</keyword>
<gene>
    <name evidence="8" type="ORF">PBS001_LOCUS6365</name>
</gene>
<dbReference type="Gene3D" id="3.40.50.300">
    <property type="entry name" value="P-loop containing nucleotide triphosphate hydrolases"/>
    <property type="match status" value="1"/>
</dbReference>
<evidence type="ECO:0000256" key="7">
    <source>
        <dbReference type="HAMAP-Rule" id="MF_03173"/>
    </source>
</evidence>
<keyword evidence="2 7" id="KW-0698">rRNA processing</keyword>
<sequence length="185" mass="21294">MRSTNVQPATMTRAPNILVTGTPGTGKTSMCQQLAERSQYLSHVNVGDLVKERGLHSGRDEEFDCFVQDEDKVCDEMEDLMAEGGKLVDFHTCDFFPERWFDLVVVLRVDNTTLFDRLQKRGYSDKKIAENVECEIMEVVLQEARESYAMEIVQELSSRTVEDMNSNIERVLLWVQRWMMQQAGT</sequence>
<organism evidence="8 9">
    <name type="scientific">Peronospora belbahrii</name>
    <dbReference type="NCBI Taxonomy" id="622444"/>
    <lineage>
        <taxon>Eukaryota</taxon>
        <taxon>Sar</taxon>
        <taxon>Stramenopiles</taxon>
        <taxon>Oomycota</taxon>
        <taxon>Peronosporomycetes</taxon>
        <taxon>Peronosporales</taxon>
        <taxon>Peronosporaceae</taxon>
        <taxon>Peronospora</taxon>
    </lineage>
</organism>
<dbReference type="EMBL" id="CAKLCB010000318">
    <property type="protein sequence ID" value="CAH0519851.1"/>
    <property type="molecule type" value="Genomic_DNA"/>
</dbReference>